<sequence length="50" mass="5696">MSRSRSRALASVRIRVEDGVDNLSVEAEKEWLRDADRVARPQRKTANTAK</sequence>
<proteinExistence type="predicted"/>
<name>A0A8S5SQ12_9CAUD</name>
<reference evidence="1" key="1">
    <citation type="journal article" date="2021" name="Proc. Natl. Acad. Sci. U.S.A.">
        <title>A Catalog of Tens of Thousands of Viruses from Human Metagenomes Reveals Hidden Associations with Chronic Diseases.</title>
        <authorList>
            <person name="Tisza M.J."/>
            <person name="Buck C.B."/>
        </authorList>
    </citation>
    <scope>NUCLEOTIDE SEQUENCE</scope>
    <source>
        <strain evidence="1">CtJyX12</strain>
    </source>
</reference>
<evidence type="ECO:0000313" key="1">
    <source>
        <dbReference type="EMBL" id="DAF53046.1"/>
    </source>
</evidence>
<organism evidence="1">
    <name type="scientific">Siphoviridae sp. ctJyX12</name>
    <dbReference type="NCBI Taxonomy" id="2827840"/>
    <lineage>
        <taxon>Viruses</taxon>
        <taxon>Duplodnaviria</taxon>
        <taxon>Heunggongvirae</taxon>
        <taxon>Uroviricota</taxon>
        <taxon>Caudoviricetes</taxon>
    </lineage>
</organism>
<accession>A0A8S5SQ12</accession>
<protein>
    <submittedName>
        <fullName evidence="1">Uncharacterized protein</fullName>
    </submittedName>
</protein>
<dbReference type="EMBL" id="BK032646">
    <property type="protein sequence ID" value="DAF53046.1"/>
    <property type="molecule type" value="Genomic_DNA"/>
</dbReference>